<dbReference type="SMART" id="SM00239">
    <property type="entry name" value="C2"/>
    <property type="match status" value="1"/>
</dbReference>
<dbReference type="InterPro" id="IPR035892">
    <property type="entry name" value="C2_domain_sf"/>
</dbReference>
<protein>
    <recommendedName>
        <fullName evidence="1">C2 domain-containing protein</fullName>
    </recommendedName>
</protein>
<dbReference type="PANTHER" id="PTHR32246">
    <property type="entry name" value="INGRESSION PROTEIN FIC1"/>
    <property type="match status" value="1"/>
</dbReference>
<reference evidence="2 3" key="1">
    <citation type="submission" date="2021-08" db="EMBL/GenBank/DDBJ databases">
        <title>WGS assembly of Ceratopteris richardii.</title>
        <authorList>
            <person name="Marchant D.B."/>
            <person name="Chen G."/>
            <person name="Jenkins J."/>
            <person name="Shu S."/>
            <person name="Leebens-Mack J."/>
            <person name="Grimwood J."/>
            <person name="Schmutz J."/>
            <person name="Soltis P."/>
            <person name="Soltis D."/>
            <person name="Chen Z.-H."/>
        </authorList>
    </citation>
    <scope>NUCLEOTIDE SEQUENCE [LARGE SCALE GENOMIC DNA]</scope>
    <source>
        <strain evidence="2">Whitten #5841</strain>
        <tissue evidence="2">Leaf</tissue>
    </source>
</reference>
<dbReference type="InterPro" id="IPR044750">
    <property type="entry name" value="C2_SRC2/BAP"/>
</dbReference>
<gene>
    <name evidence="2" type="ORF">KP509_27G032200</name>
</gene>
<dbReference type="CDD" id="cd04051">
    <property type="entry name" value="C2_SRC2_like"/>
    <property type="match status" value="1"/>
</dbReference>
<dbReference type="Gene3D" id="2.60.40.150">
    <property type="entry name" value="C2 domain"/>
    <property type="match status" value="1"/>
</dbReference>
<dbReference type="PANTHER" id="PTHR32246:SF173">
    <property type="entry name" value="C2 DOMAIN-CONTAINING PROTEIN"/>
    <property type="match status" value="1"/>
</dbReference>
<evidence type="ECO:0000259" key="1">
    <source>
        <dbReference type="PROSITE" id="PS50004"/>
    </source>
</evidence>
<accession>A0A8T2RH98</accession>
<evidence type="ECO:0000313" key="2">
    <source>
        <dbReference type="EMBL" id="KAH7295097.1"/>
    </source>
</evidence>
<evidence type="ECO:0000313" key="3">
    <source>
        <dbReference type="Proteomes" id="UP000825935"/>
    </source>
</evidence>
<organism evidence="2 3">
    <name type="scientific">Ceratopteris richardii</name>
    <name type="common">Triangle waterfern</name>
    <dbReference type="NCBI Taxonomy" id="49495"/>
    <lineage>
        <taxon>Eukaryota</taxon>
        <taxon>Viridiplantae</taxon>
        <taxon>Streptophyta</taxon>
        <taxon>Embryophyta</taxon>
        <taxon>Tracheophyta</taxon>
        <taxon>Polypodiopsida</taxon>
        <taxon>Polypodiidae</taxon>
        <taxon>Polypodiales</taxon>
        <taxon>Pteridineae</taxon>
        <taxon>Pteridaceae</taxon>
        <taxon>Parkerioideae</taxon>
        <taxon>Ceratopteris</taxon>
    </lineage>
</organism>
<dbReference type="InterPro" id="IPR000008">
    <property type="entry name" value="C2_dom"/>
</dbReference>
<comment type="caution">
    <text evidence="2">The sequence shown here is derived from an EMBL/GenBank/DDBJ whole genome shotgun (WGS) entry which is preliminary data.</text>
</comment>
<dbReference type="Pfam" id="PF00168">
    <property type="entry name" value="C2"/>
    <property type="match status" value="1"/>
</dbReference>
<sequence>MEQRKLEVTLISAQDLKNVSHLGRLRPYAQAWIDPSEKQTSPVLHLQGDEIAIWNHTFLFTVPEMSFQHLSAILTFRILHRSHIPKANASVIGSLSLPLHRILREGPCPLAAYQLPSSSGLIQGVVSLRIIVGERYLKDPSIEGGESLPVMAYPAFPDKVSKHPPRFPCYPHSSRPLKRGIPAMPYLPPPGVELPLLH</sequence>
<dbReference type="OrthoDB" id="270970at2759"/>
<dbReference type="PROSITE" id="PS50004">
    <property type="entry name" value="C2"/>
    <property type="match status" value="1"/>
</dbReference>
<dbReference type="SUPFAM" id="SSF49562">
    <property type="entry name" value="C2 domain (Calcium/lipid-binding domain, CaLB)"/>
    <property type="match status" value="1"/>
</dbReference>
<keyword evidence="3" id="KW-1185">Reference proteome</keyword>
<dbReference type="Proteomes" id="UP000825935">
    <property type="component" value="Chromosome 27"/>
</dbReference>
<dbReference type="AlphaFoldDB" id="A0A8T2RH98"/>
<feature type="domain" description="C2" evidence="1">
    <location>
        <begin position="1"/>
        <end position="112"/>
    </location>
</feature>
<proteinExistence type="predicted"/>
<dbReference type="GO" id="GO:0006952">
    <property type="term" value="P:defense response"/>
    <property type="evidence" value="ECO:0007669"/>
    <property type="project" value="InterPro"/>
</dbReference>
<dbReference type="EMBL" id="CM035432">
    <property type="protein sequence ID" value="KAH7295097.1"/>
    <property type="molecule type" value="Genomic_DNA"/>
</dbReference>
<name>A0A8T2RH98_CERRI</name>